<dbReference type="EMBL" id="FPHZ01000219">
    <property type="protein sequence ID" value="SFV89291.1"/>
    <property type="molecule type" value="Genomic_DNA"/>
</dbReference>
<organism evidence="1">
    <name type="scientific">hydrothermal vent metagenome</name>
    <dbReference type="NCBI Taxonomy" id="652676"/>
    <lineage>
        <taxon>unclassified sequences</taxon>
        <taxon>metagenomes</taxon>
        <taxon>ecological metagenomes</taxon>
    </lineage>
</organism>
<name>A0A1W1E5Z7_9ZZZZ</name>
<protein>
    <submittedName>
        <fullName evidence="1">Uncharacterized protein</fullName>
    </submittedName>
</protein>
<proteinExistence type="predicted"/>
<reference evidence="1" key="1">
    <citation type="submission" date="2016-10" db="EMBL/GenBank/DDBJ databases">
        <authorList>
            <person name="de Groot N.N."/>
        </authorList>
    </citation>
    <scope>NUCLEOTIDE SEQUENCE</scope>
</reference>
<sequence length="46" mass="5582">MFIFGLEDWQNDRFYYIVHFLNSLLAGLRVFLPLEDCWVPLENFSI</sequence>
<evidence type="ECO:0000313" key="1">
    <source>
        <dbReference type="EMBL" id="SFV89291.1"/>
    </source>
</evidence>
<gene>
    <name evidence="1" type="ORF">MNB_SUP05-SYMBIONT-5-202</name>
</gene>
<dbReference type="AlphaFoldDB" id="A0A1W1E5Z7"/>
<accession>A0A1W1E5Z7</accession>